<evidence type="ECO:0000313" key="2">
    <source>
        <dbReference type="EMBL" id="KAF9062059.1"/>
    </source>
</evidence>
<dbReference type="AlphaFoldDB" id="A0A9P5U167"/>
<evidence type="ECO:0000256" key="1">
    <source>
        <dbReference type="SAM" id="Phobius"/>
    </source>
</evidence>
<protein>
    <recommendedName>
        <fullName evidence="4">Peptidase A1 domain-containing protein</fullName>
    </recommendedName>
</protein>
<dbReference type="Proteomes" id="UP000772434">
    <property type="component" value="Unassembled WGS sequence"/>
</dbReference>
<name>A0A9P5U167_9AGAR</name>
<comment type="caution">
    <text evidence="2">The sequence shown here is derived from an EMBL/GenBank/DDBJ whole genome shotgun (WGS) entry which is preliminary data.</text>
</comment>
<keyword evidence="1" id="KW-1133">Transmembrane helix</keyword>
<accession>A0A9P5U167</accession>
<sequence>MGQTPAIIVDSSAFNTSGPWMTVDDFSTYKNASIELSNPSATNTGMVGNISVKIGLEITSLQWMLMGNNLQPLNCTLQLMNTGFTEPMFPPLTSDSIFDNIIWDPAIILLELESNETQPVGVDFTIDCSKIGSTTLDYALLIPVPTMSLDNQLLFVNYTDSTLVLEGQWQDSMPEGGPGKTSVITGDTIKFAFTGWNITLLGYFNPNTSGNITLGVSLDEQTQVQLDFKGEVAGVSSSYFEYFTLVQQKSDSGNHTITIEVLEVSLSQIIGFRGFTYIPGFATLNDMPDLSVSVSFQPSPASTSSTHSTSSTLFTSPSISSPVGPVLSSHQGLHGGVIAGVVIGVISGICLILWVAWWQAKRRGSLSKAQLQMKSTAASEVPLPPGPDSVTPFEKRYVSDTPPYMNHIIAANAHGIIPFTKTYITASAVPGIDCGDTGQDQQGSTVMLPQGEGTVHLPLVPVEPTSNGNNGLNGDQTMQQPRLEPDRTELLLEQLNNLMNAIQSPLHMDKNCSLKQKIIGLLEDSGGTSEDLPPPRFCFL</sequence>
<proteinExistence type="predicted"/>
<keyword evidence="3" id="KW-1185">Reference proteome</keyword>
<keyword evidence="1" id="KW-0472">Membrane</keyword>
<feature type="transmembrane region" description="Helical" evidence="1">
    <location>
        <begin position="337"/>
        <end position="358"/>
    </location>
</feature>
<dbReference type="CDD" id="cd02795">
    <property type="entry name" value="CBM6-CBM35-CBM36_like"/>
    <property type="match status" value="1"/>
</dbReference>
<dbReference type="EMBL" id="JADNRY010000183">
    <property type="protein sequence ID" value="KAF9062059.1"/>
    <property type="molecule type" value="Genomic_DNA"/>
</dbReference>
<gene>
    <name evidence="2" type="ORF">BDP27DRAFT_1428346</name>
</gene>
<reference evidence="2" key="1">
    <citation type="submission" date="2020-11" db="EMBL/GenBank/DDBJ databases">
        <authorList>
            <consortium name="DOE Joint Genome Institute"/>
            <person name="Ahrendt S."/>
            <person name="Riley R."/>
            <person name="Andreopoulos W."/>
            <person name="Labutti K."/>
            <person name="Pangilinan J."/>
            <person name="Ruiz-Duenas F.J."/>
            <person name="Barrasa J.M."/>
            <person name="Sanchez-Garcia M."/>
            <person name="Camarero S."/>
            <person name="Miyauchi S."/>
            <person name="Serrano A."/>
            <person name="Linde D."/>
            <person name="Babiker R."/>
            <person name="Drula E."/>
            <person name="Ayuso-Fernandez I."/>
            <person name="Pacheco R."/>
            <person name="Padilla G."/>
            <person name="Ferreira P."/>
            <person name="Barriuso J."/>
            <person name="Kellner H."/>
            <person name="Castanera R."/>
            <person name="Alfaro M."/>
            <person name="Ramirez L."/>
            <person name="Pisabarro A.G."/>
            <person name="Kuo A."/>
            <person name="Tritt A."/>
            <person name="Lipzen A."/>
            <person name="He G."/>
            <person name="Yan M."/>
            <person name="Ng V."/>
            <person name="Cullen D."/>
            <person name="Martin F."/>
            <person name="Rosso M.-N."/>
            <person name="Henrissat B."/>
            <person name="Hibbett D."/>
            <person name="Martinez A.T."/>
            <person name="Grigoriev I.V."/>
        </authorList>
    </citation>
    <scope>NUCLEOTIDE SEQUENCE</scope>
    <source>
        <strain evidence="2">AH 40177</strain>
    </source>
</reference>
<evidence type="ECO:0000313" key="3">
    <source>
        <dbReference type="Proteomes" id="UP000772434"/>
    </source>
</evidence>
<keyword evidence="1" id="KW-0812">Transmembrane</keyword>
<dbReference type="Gene3D" id="2.60.120.260">
    <property type="entry name" value="Galactose-binding domain-like"/>
    <property type="match status" value="1"/>
</dbReference>
<evidence type="ECO:0008006" key="4">
    <source>
        <dbReference type="Google" id="ProtNLM"/>
    </source>
</evidence>
<organism evidence="2 3">
    <name type="scientific">Rhodocollybia butyracea</name>
    <dbReference type="NCBI Taxonomy" id="206335"/>
    <lineage>
        <taxon>Eukaryota</taxon>
        <taxon>Fungi</taxon>
        <taxon>Dikarya</taxon>
        <taxon>Basidiomycota</taxon>
        <taxon>Agaricomycotina</taxon>
        <taxon>Agaricomycetes</taxon>
        <taxon>Agaricomycetidae</taxon>
        <taxon>Agaricales</taxon>
        <taxon>Marasmiineae</taxon>
        <taxon>Omphalotaceae</taxon>
        <taxon>Rhodocollybia</taxon>
    </lineage>
</organism>